<gene>
    <name evidence="2" type="ORF">B0T18DRAFT_387985</name>
</gene>
<keyword evidence="3" id="KW-1185">Reference proteome</keyword>
<comment type="caution">
    <text evidence="2">The sequence shown here is derived from an EMBL/GenBank/DDBJ whole genome shotgun (WGS) entry which is preliminary data.</text>
</comment>
<evidence type="ECO:0000313" key="2">
    <source>
        <dbReference type="EMBL" id="KAK0751930.1"/>
    </source>
</evidence>
<dbReference type="Proteomes" id="UP001172155">
    <property type="component" value="Unassembled WGS sequence"/>
</dbReference>
<feature type="region of interest" description="Disordered" evidence="1">
    <location>
        <begin position="151"/>
        <end position="179"/>
    </location>
</feature>
<proteinExistence type="predicted"/>
<name>A0AA40F680_9PEZI</name>
<dbReference type="EMBL" id="JAUKUD010000002">
    <property type="protein sequence ID" value="KAK0751930.1"/>
    <property type="molecule type" value="Genomic_DNA"/>
</dbReference>
<evidence type="ECO:0000256" key="1">
    <source>
        <dbReference type="SAM" id="MobiDB-lite"/>
    </source>
</evidence>
<organism evidence="2 3">
    <name type="scientific">Schizothecium vesticola</name>
    <dbReference type="NCBI Taxonomy" id="314040"/>
    <lineage>
        <taxon>Eukaryota</taxon>
        <taxon>Fungi</taxon>
        <taxon>Dikarya</taxon>
        <taxon>Ascomycota</taxon>
        <taxon>Pezizomycotina</taxon>
        <taxon>Sordariomycetes</taxon>
        <taxon>Sordariomycetidae</taxon>
        <taxon>Sordariales</taxon>
        <taxon>Schizotheciaceae</taxon>
        <taxon>Schizothecium</taxon>
    </lineage>
</organism>
<accession>A0AA40F680</accession>
<protein>
    <submittedName>
        <fullName evidence="2">Uncharacterized protein</fullName>
    </submittedName>
</protein>
<reference evidence="2" key="1">
    <citation type="submission" date="2023-06" db="EMBL/GenBank/DDBJ databases">
        <title>Genome-scale phylogeny and comparative genomics of the fungal order Sordariales.</title>
        <authorList>
            <consortium name="Lawrence Berkeley National Laboratory"/>
            <person name="Hensen N."/>
            <person name="Bonometti L."/>
            <person name="Westerberg I."/>
            <person name="Brannstrom I.O."/>
            <person name="Guillou S."/>
            <person name="Cros-Aarteil S."/>
            <person name="Calhoun S."/>
            <person name="Haridas S."/>
            <person name="Kuo A."/>
            <person name="Mondo S."/>
            <person name="Pangilinan J."/>
            <person name="Riley R."/>
            <person name="LaButti K."/>
            <person name="Andreopoulos B."/>
            <person name="Lipzen A."/>
            <person name="Chen C."/>
            <person name="Yanf M."/>
            <person name="Daum C."/>
            <person name="Ng V."/>
            <person name="Clum A."/>
            <person name="Steindorff A."/>
            <person name="Ohm R."/>
            <person name="Martin F."/>
            <person name="Silar P."/>
            <person name="Natvig D."/>
            <person name="Lalanne C."/>
            <person name="Gautier V."/>
            <person name="Ament-velasquez S.L."/>
            <person name="Kruys A."/>
            <person name="Hutchinson M.I."/>
            <person name="Powell A.J."/>
            <person name="Barry K."/>
            <person name="Miller A.N."/>
            <person name="Grigoriev I.V."/>
            <person name="Debuchy R."/>
            <person name="Gladieux P."/>
            <person name="Thoren M.H."/>
            <person name="Johannesson H."/>
        </authorList>
    </citation>
    <scope>NUCLEOTIDE SEQUENCE</scope>
    <source>
        <strain evidence="2">SMH3187-1</strain>
    </source>
</reference>
<dbReference type="AlphaFoldDB" id="A0AA40F680"/>
<sequence length="217" mass="24510">MPPALEDPARIGKTILVSRKPPAWRGVDEACDWAGLVDGDDNQGKAWWWCSRSATPRTTLKAALEVVDVVSKSLPLLRETQSQGSRNIDSRELGEARTARQYSRWAMGQDAQTRGRNNAWTRCPHFINQRRVWAEGRAKFKGHADFQRLSPKVTTAAAEEPPTRSRRVQQDRNRRPLARFGDCLPTWPKSHSRIVGRDAISRGLVCLPPNFLESSDE</sequence>
<evidence type="ECO:0000313" key="3">
    <source>
        <dbReference type="Proteomes" id="UP001172155"/>
    </source>
</evidence>